<protein>
    <submittedName>
        <fullName evidence="6">LytR family transcriptional regulator</fullName>
    </submittedName>
</protein>
<evidence type="ECO:0000259" key="4">
    <source>
        <dbReference type="Pfam" id="PF03816"/>
    </source>
</evidence>
<feature type="transmembrane region" description="Helical" evidence="3">
    <location>
        <begin position="104"/>
        <end position="129"/>
    </location>
</feature>
<dbReference type="RefSeq" id="WP_136434040.1">
    <property type="nucleotide sequence ID" value="NZ_SSTJ01000005.1"/>
</dbReference>
<dbReference type="Gene3D" id="3.40.630.190">
    <property type="entry name" value="LCP protein"/>
    <property type="match status" value="1"/>
</dbReference>
<comment type="caution">
    <text evidence="6">The sequence shown here is derived from an EMBL/GenBank/DDBJ whole genome shotgun (WGS) entry which is preliminary data.</text>
</comment>
<dbReference type="Pfam" id="PF03816">
    <property type="entry name" value="LytR_cpsA_psr"/>
    <property type="match status" value="1"/>
</dbReference>
<proteinExistence type="inferred from homology"/>
<dbReference type="AlphaFoldDB" id="A0A4S4G5K2"/>
<dbReference type="Gene3D" id="3.30.70.2390">
    <property type="match status" value="1"/>
</dbReference>
<sequence length="504" mass="52595">MGFRKKGFSASQTKRTSRRMSDSMIGSHVERSASRGRHAAGRPDAGTSKVDFSDGRRSRRATRGYVDQVDPQATSGESDADFARRTSRRGYVEQIQSQARKRRLAAGVVIAVAVVAVAVFAGVSAYFFFSDSQLSLGDSNAKDALAAPAEGEPYYALCTASLGTAVEPDAAAGEAYLVVRIDEAARVLTFVSVPPQIMVSLSDGQVHPLSDARAVGGDAELIDQVEELLGVEIAHFARTDADGLARLVDLAGGVPVLVSEEVDDPRAGIQVIKAGEQVLDADQALTLLRASNFADGLEAQAKNRAAFTVNLAGRATSGEGLSFASIIGDGASAVSTDWSSAQLIALGDALRPLAEATVYASVVPGRLAETDGALSYEVFGEELESMMEAVRAGNAPESAEGNVANMDRATVSVEVRNGSGIQGAAARCGELLTTDGYAVEGVGNVDDGTAYPETLVIYRGEENELAAKAVVSDLSAGRVVNGGDFYSFNTDVLVIIGQDWISAA</sequence>
<keyword evidence="3" id="KW-0472">Membrane</keyword>
<comment type="similarity">
    <text evidence="1">Belongs to the LytR/CpsA/Psr (LCP) family.</text>
</comment>
<dbReference type="PANTHER" id="PTHR33392">
    <property type="entry name" value="POLYISOPRENYL-TEICHOIC ACID--PEPTIDOGLYCAN TEICHOIC ACID TRANSFERASE TAGU"/>
    <property type="match status" value="1"/>
</dbReference>
<evidence type="ECO:0000313" key="6">
    <source>
        <dbReference type="EMBL" id="THG37496.1"/>
    </source>
</evidence>
<dbReference type="Pfam" id="PF13399">
    <property type="entry name" value="LytR_C"/>
    <property type="match status" value="1"/>
</dbReference>
<keyword evidence="3" id="KW-1133">Transmembrane helix</keyword>
<feature type="domain" description="LytR/CpsA/Psr regulator C-terminal" evidence="5">
    <location>
        <begin position="410"/>
        <end position="500"/>
    </location>
</feature>
<evidence type="ECO:0000256" key="3">
    <source>
        <dbReference type="SAM" id="Phobius"/>
    </source>
</evidence>
<feature type="domain" description="Cell envelope-related transcriptional attenuator" evidence="4">
    <location>
        <begin position="175"/>
        <end position="290"/>
    </location>
</feature>
<dbReference type="InterPro" id="IPR027381">
    <property type="entry name" value="LytR/CpsA/Psr_C"/>
</dbReference>
<organism evidence="6 7">
    <name type="scientific">Adlercreutzia caecimuris</name>
    <dbReference type="NCBI Taxonomy" id="671266"/>
    <lineage>
        <taxon>Bacteria</taxon>
        <taxon>Bacillati</taxon>
        <taxon>Actinomycetota</taxon>
        <taxon>Coriobacteriia</taxon>
        <taxon>Eggerthellales</taxon>
        <taxon>Eggerthellaceae</taxon>
        <taxon>Adlercreutzia</taxon>
    </lineage>
</organism>
<evidence type="ECO:0000256" key="2">
    <source>
        <dbReference type="SAM" id="MobiDB-lite"/>
    </source>
</evidence>
<reference evidence="6 7" key="1">
    <citation type="submission" date="2019-04" db="EMBL/GenBank/DDBJ databases">
        <title>Microbes associate with the intestines of laboratory mice.</title>
        <authorList>
            <person name="Navarre W."/>
            <person name="Wong E."/>
            <person name="Huang K.C."/>
            <person name="Tropini C."/>
            <person name="Ng K."/>
            <person name="Yu B."/>
        </authorList>
    </citation>
    <scope>NUCLEOTIDE SEQUENCE [LARGE SCALE GENOMIC DNA]</scope>
    <source>
        <strain evidence="6 7">NM80_B27</strain>
    </source>
</reference>
<keyword evidence="3" id="KW-0812">Transmembrane</keyword>
<dbReference type="EMBL" id="SSTJ01000005">
    <property type="protein sequence ID" value="THG37496.1"/>
    <property type="molecule type" value="Genomic_DNA"/>
</dbReference>
<name>A0A4S4G5K2_9ACTN</name>
<evidence type="ECO:0000313" key="7">
    <source>
        <dbReference type="Proteomes" id="UP000308978"/>
    </source>
</evidence>
<evidence type="ECO:0000256" key="1">
    <source>
        <dbReference type="ARBA" id="ARBA00006068"/>
    </source>
</evidence>
<gene>
    <name evidence="6" type="ORF">E5986_05425</name>
</gene>
<dbReference type="InterPro" id="IPR004474">
    <property type="entry name" value="LytR_CpsA_psr"/>
</dbReference>
<accession>A0A4S4G5K2</accession>
<feature type="region of interest" description="Disordered" evidence="2">
    <location>
        <begin position="1"/>
        <end position="82"/>
    </location>
</feature>
<dbReference type="InterPro" id="IPR050922">
    <property type="entry name" value="LytR/CpsA/Psr_CW_biosynth"/>
</dbReference>
<dbReference type="PANTHER" id="PTHR33392:SF6">
    <property type="entry name" value="POLYISOPRENYL-TEICHOIC ACID--PEPTIDOGLYCAN TEICHOIC ACID TRANSFERASE TAGU"/>
    <property type="match status" value="1"/>
</dbReference>
<evidence type="ECO:0000259" key="5">
    <source>
        <dbReference type="Pfam" id="PF13399"/>
    </source>
</evidence>
<dbReference type="Proteomes" id="UP000308978">
    <property type="component" value="Unassembled WGS sequence"/>
</dbReference>